<dbReference type="AlphaFoldDB" id="A0A0V1CB70"/>
<gene>
    <name evidence="2" type="ORF">T03_5564</name>
</gene>
<keyword evidence="3" id="KW-1185">Reference proteome</keyword>
<dbReference type="Proteomes" id="UP000054653">
    <property type="component" value="Unassembled WGS sequence"/>
</dbReference>
<keyword evidence="1" id="KW-1133">Transmembrane helix</keyword>
<evidence type="ECO:0000256" key="1">
    <source>
        <dbReference type="SAM" id="Phobius"/>
    </source>
</evidence>
<sequence>MAPTRGPLNACFSTAAALTLDRHRNLVASDASTKTAVAYCASHRMDRPRRHPLAAALNHIWTLCNFEVRPREVRQNSCFQQAQFVTMRSNHLNATWTKLTQTAAYSMKKKESCADLNSLNQKSKTPNRVAHSSRALAHHFCVLIFFLFFIVAYGGAHWLWKLFPVSSNTRINLIFNKTYTLCYGERASGEWIVRIETKRNSSTRPKMMHERLPLKSFLVHKQAFKEGSSSAFRIVYF</sequence>
<evidence type="ECO:0000313" key="3">
    <source>
        <dbReference type="Proteomes" id="UP000054653"/>
    </source>
</evidence>
<organism evidence="2 3">
    <name type="scientific">Trichinella britovi</name>
    <name type="common">Parasitic roundworm</name>
    <dbReference type="NCBI Taxonomy" id="45882"/>
    <lineage>
        <taxon>Eukaryota</taxon>
        <taxon>Metazoa</taxon>
        <taxon>Ecdysozoa</taxon>
        <taxon>Nematoda</taxon>
        <taxon>Enoplea</taxon>
        <taxon>Dorylaimia</taxon>
        <taxon>Trichinellida</taxon>
        <taxon>Trichinellidae</taxon>
        <taxon>Trichinella</taxon>
    </lineage>
</organism>
<keyword evidence="1" id="KW-0472">Membrane</keyword>
<dbReference type="OrthoDB" id="10482279at2759"/>
<keyword evidence="1" id="KW-0812">Transmembrane</keyword>
<dbReference type="EMBL" id="JYDI01000288">
    <property type="protein sequence ID" value="KRY46433.1"/>
    <property type="molecule type" value="Genomic_DNA"/>
</dbReference>
<proteinExistence type="predicted"/>
<name>A0A0V1CB70_TRIBR</name>
<comment type="caution">
    <text evidence="2">The sequence shown here is derived from an EMBL/GenBank/DDBJ whole genome shotgun (WGS) entry which is preliminary data.</text>
</comment>
<evidence type="ECO:0000313" key="2">
    <source>
        <dbReference type="EMBL" id="KRY46433.1"/>
    </source>
</evidence>
<feature type="transmembrane region" description="Helical" evidence="1">
    <location>
        <begin position="140"/>
        <end position="160"/>
    </location>
</feature>
<protein>
    <submittedName>
        <fullName evidence="2">Uncharacterized protein</fullName>
    </submittedName>
</protein>
<accession>A0A0V1CB70</accession>
<reference evidence="2 3" key="1">
    <citation type="submission" date="2015-01" db="EMBL/GenBank/DDBJ databases">
        <title>Evolution of Trichinella species and genotypes.</title>
        <authorList>
            <person name="Korhonen P.K."/>
            <person name="Edoardo P."/>
            <person name="Giuseppe L.R."/>
            <person name="Gasser R.B."/>
        </authorList>
    </citation>
    <scope>NUCLEOTIDE SEQUENCE [LARGE SCALE GENOMIC DNA]</scope>
    <source>
        <strain evidence="2">ISS120</strain>
    </source>
</reference>